<proteinExistence type="predicted"/>
<evidence type="ECO:0000313" key="3">
    <source>
        <dbReference type="Proteomes" id="UP000321204"/>
    </source>
</evidence>
<gene>
    <name evidence="2" type="ORF">FSB75_21380</name>
</gene>
<sequence length="206" mass="23625">MSKKEAPLSALQQYLPADTYEPVMHYLHQYKVHLTVARERKSILGDYRHRHGGHTHRISVNGNLNQFAFLITLLHELAHLLTFEKFGNKVSAHGKEWKQIFGGLLAQFIEHNVFPADIETVLLQSLHNPAASSCADEALLRTLKTYDEKKNGASLFVESLPEGALFQTHDGRVFQKGEKLRKRFRCVEVKTKRVYLFSPVYEVEVL</sequence>
<dbReference type="Proteomes" id="UP000321204">
    <property type="component" value="Chromosome"/>
</dbReference>
<reference evidence="2 3" key="1">
    <citation type="journal article" date="2015" name="Int. J. Syst. Evol. Microbiol.">
        <title>Flavisolibacter ginsenosidimutans sp. nov., with ginsenoside-converting activity isolated from soil used for cultivating ginseng.</title>
        <authorList>
            <person name="Zhao Y."/>
            <person name="Liu Q."/>
            <person name="Kang M.S."/>
            <person name="Jin F."/>
            <person name="Yu H."/>
            <person name="Im W.T."/>
        </authorList>
    </citation>
    <scope>NUCLEOTIDE SEQUENCE [LARGE SCALE GENOMIC DNA]</scope>
    <source>
        <strain evidence="2 3">Gsoil 636</strain>
    </source>
</reference>
<dbReference type="KEGG" id="fgg:FSB75_21380"/>
<organism evidence="2 3">
    <name type="scientific">Flavisolibacter ginsenosidimutans</name>
    <dbReference type="NCBI Taxonomy" id="661481"/>
    <lineage>
        <taxon>Bacteria</taxon>
        <taxon>Pseudomonadati</taxon>
        <taxon>Bacteroidota</taxon>
        <taxon>Chitinophagia</taxon>
        <taxon>Chitinophagales</taxon>
        <taxon>Chitinophagaceae</taxon>
        <taxon>Flavisolibacter</taxon>
    </lineage>
</organism>
<dbReference type="AlphaFoldDB" id="A0A5B8UNU5"/>
<dbReference type="GO" id="GO:0006950">
    <property type="term" value="P:response to stress"/>
    <property type="evidence" value="ECO:0007669"/>
    <property type="project" value="UniProtKB-ARBA"/>
</dbReference>
<protein>
    <recommendedName>
        <fullName evidence="1">SprT-like domain-containing protein</fullName>
    </recommendedName>
</protein>
<dbReference type="RefSeq" id="WP_146791612.1">
    <property type="nucleotide sequence ID" value="NZ_BAABIO010000003.1"/>
</dbReference>
<dbReference type="InterPro" id="IPR006640">
    <property type="entry name" value="SprT-like_domain"/>
</dbReference>
<dbReference type="OrthoDB" id="267364at2"/>
<evidence type="ECO:0000313" key="2">
    <source>
        <dbReference type="EMBL" id="QEC58347.1"/>
    </source>
</evidence>
<dbReference type="Pfam" id="PF10263">
    <property type="entry name" value="SprT-like"/>
    <property type="match status" value="1"/>
</dbReference>
<name>A0A5B8UNU5_9BACT</name>
<dbReference type="EMBL" id="CP042433">
    <property type="protein sequence ID" value="QEC58347.1"/>
    <property type="molecule type" value="Genomic_DNA"/>
</dbReference>
<evidence type="ECO:0000259" key="1">
    <source>
        <dbReference type="Pfam" id="PF10263"/>
    </source>
</evidence>
<feature type="domain" description="SprT-like" evidence="1">
    <location>
        <begin position="31"/>
        <end position="100"/>
    </location>
</feature>
<accession>A0A5B8UNU5</accession>
<keyword evidence="3" id="KW-1185">Reference proteome</keyword>